<comment type="caution">
    <text evidence="2">The sequence shown here is derived from an EMBL/GenBank/DDBJ whole genome shotgun (WGS) entry which is preliminary data.</text>
</comment>
<feature type="region of interest" description="Disordered" evidence="1">
    <location>
        <begin position="236"/>
        <end position="258"/>
    </location>
</feature>
<evidence type="ECO:0000313" key="2">
    <source>
        <dbReference type="EMBL" id="CAK0840657.1"/>
    </source>
</evidence>
<dbReference type="EMBL" id="CAUYUJ010014393">
    <property type="protein sequence ID" value="CAK0840657.1"/>
    <property type="molecule type" value="Genomic_DNA"/>
</dbReference>
<proteinExistence type="predicted"/>
<feature type="region of interest" description="Disordered" evidence="1">
    <location>
        <begin position="158"/>
        <end position="182"/>
    </location>
</feature>
<evidence type="ECO:0000313" key="3">
    <source>
        <dbReference type="Proteomes" id="UP001189429"/>
    </source>
</evidence>
<feature type="non-terminal residue" evidence="2">
    <location>
        <position position="1"/>
    </location>
</feature>
<evidence type="ECO:0000256" key="1">
    <source>
        <dbReference type="SAM" id="MobiDB-lite"/>
    </source>
</evidence>
<organism evidence="2 3">
    <name type="scientific">Prorocentrum cordatum</name>
    <dbReference type="NCBI Taxonomy" id="2364126"/>
    <lineage>
        <taxon>Eukaryota</taxon>
        <taxon>Sar</taxon>
        <taxon>Alveolata</taxon>
        <taxon>Dinophyceae</taxon>
        <taxon>Prorocentrales</taxon>
        <taxon>Prorocentraceae</taxon>
        <taxon>Prorocentrum</taxon>
    </lineage>
</organism>
<sequence>CERDPYPFWLKGWLKLRAGESGAGACARLSHWAVHPPALPAAPHAAGACALSLGRRRLPASGASAAGGTRWARLCAHCASVSLRSLARCVGSRRYGGLPWPIANLHSRPQRAYCIGSAPWRCTGYPIAPASGLPTAAPTETATEGTATMAAVSATLAAPVTDSRPADSGAERGGDAGADSAGLGGHAATSGYACGGGQPGLAAPMRPRTGSGDLASNPGPLLELPLFPSLDEVKIEQEQEEPGQDEAEQHEDEEEPEQVMCAQAWLTCYGEQGFATLPFFPEVDSNDAYHGDVIMIKVHAVSTWKHVECIAIRLALRLQTAENGIRVATISAGGMQSMSIDRDSKVLTVMEVLGSDDQVLVLPKCCEHQRGKVEIVRCW</sequence>
<feature type="region of interest" description="Disordered" evidence="1">
    <location>
        <begin position="202"/>
        <end position="222"/>
    </location>
</feature>
<feature type="compositionally biased region" description="Acidic residues" evidence="1">
    <location>
        <begin position="238"/>
        <end position="257"/>
    </location>
</feature>
<gene>
    <name evidence="2" type="ORF">PCOR1329_LOCUS36050</name>
</gene>
<keyword evidence="3" id="KW-1185">Reference proteome</keyword>
<reference evidence="2" key="1">
    <citation type="submission" date="2023-10" db="EMBL/GenBank/DDBJ databases">
        <authorList>
            <person name="Chen Y."/>
            <person name="Shah S."/>
            <person name="Dougan E. K."/>
            <person name="Thang M."/>
            <person name="Chan C."/>
        </authorList>
    </citation>
    <scope>NUCLEOTIDE SEQUENCE [LARGE SCALE GENOMIC DNA]</scope>
</reference>
<accession>A0ABN9T6G3</accession>
<dbReference type="Proteomes" id="UP001189429">
    <property type="component" value="Unassembled WGS sequence"/>
</dbReference>
<protein>
    <submittedName>
        <fullName evidence="2">Uncharacterized protein</fullName>
    </submittedName>
</protein>
<name>A0ABN9T6G3_9DINO</name>